<proteinExistence type="predicted"/>
<feature type="compositionally biased region" description="Basic residues" evidence="1">
    <location>
        <begin position="159"/>
        <end position="170"/>
    </location>
</feature>
<evidence type="ECO:0000313" key="3">
    <source>
        <dbReference type="Proteomes" id="UP001176941"/>
    </source>
</evidence>
<feature type="compositionally biased region" description="Basic and acidic residues" evidence="1">
    <location>
        <begin position="40"/>
        <end position="52"/>
    </location>
</feature>
<dbReference type="Proteomes" id="UP001176941">
    <property type="component" value="Chromosome 11"/>
</dbReference>
<feature type="region of interest" description="Disordered" evidence="1">
    <location>
        <begin position="1"/>
        <end position="220"/>
    </location>
</feature>
<reference evidence="2" key="1">
    <citation type="submission" date="2023-04" db="EMBL/GenBank/DDBJ databases">
        <authorList>
            <consortium name="ELIXIR-Norway"/>
        </authorList>
    </citation>
    <scope>NUCLEOTIDE SEQUENCE [LARGE SCALE GENOMIC DNA]</scope>
</reference>
<protein>
    <submittedName>
        <fullName evidence="2">Uncharacterized protein</fullName>
    </submittedName>
</protein>
<accession>A0ABN8XWW2</accession>
<feature type="compositionally biased region" description="Basic residues" evidence="1">
    <location>
        <begin position="77"/>
        <end position="87"/>
    </location>
</feature>
<feature type="compositionally biased region" description="Low complexity" evidence="1">
    <location>
        <begin position="196"/>
        <end position="207"/>
    </location>
</feature>
<dbReference type="EMBL" id="OX459947">
    <property type="protein sequence ID" value="CAI9153825.1"/>
    <property type="molecule type" value="Genomic_DNA"/>
</dbReference>
<name>A0ABN8XWW2_RANTA</name>
<evidence type="ECO:0000256" key="1">
    <source>
        <dbReference type="SAM" id="MobiDB-lite"/>
    </source>
</evidence>
<evidence type="ECO:0000313" key="2">
    <source>
        <dbReference type="EMBL" id="CAI9153825.1"/>
    </source>
</evidence>
<keyword evidence="3" id="KW-1185">Reference proteome</keyword>
<feature type="compositionally biased region" description="Basic residues" evidence="1">
    <location>
        <begin position="210"/>
        <end position="220"/>
    </location>
</feature>
<feature type="compositionally biased region" description="Basic and acidic residues" evidence="1">
    <location>
        <begin position="59"/>
        <end position="76"/>
    </location>
</feature>
<organism evidence="2 3">
    <name type="scientific">Rangifer tarandus platyrhynchus</name>
    <name type="common">Svalbard reindeer</name>
    <dbReference type="NCBI Taxonomy" id="3082113"/>
    <lineage>
        <taxon>Eukaryota</taxon>
        <taxon>Metazoa</taxon>
        <taxon>Chordata</taxon>
        <taxon>Craniata</taxon>
        <taxon>Vertebrata</taxon>
        <taxon>Euteleostomi</taxon>
        <taxon>Mammalia</taxon>
        <taxon>Eutheria</taxon>
        <taxon>Laurasiatheria</taxon>
        <taxon>Artiodactyla</taxon>
        <taxon>Ruminantia</taxon>
        <taxon>Pecora</taxon>
        <taxon>Cervidae</taxon>
        <taxon>Odocoileinae</taxon>
        <taxon>Rangifer</taxon>
    </lineage>
</organism>
<sequence length="220" mass="23738">MATPDSKPGAETDSFLGAPGPGHRLLRPAYRVQGTNSCSRTDRQREGGDKRGKGALGSTDKDRPDRRGKEGREGVRRPGKPRHIKKGGGREREKAAKLISGQDARRGGASGAGPVRDPRPSRCGLKQRPRLPRRPAGEARRPRRPPTGPRDHLPSAPGRRSRAAAAHRRQRAADTAGWALGVSPRRQHRSGANPYADSAGRAAARGHGAYGRKRGARRLR</sequence>
<gene>
    <name evidence="2" type="ORF">MRATA1EN1_LOCUS2787</name>
</gene>